<accession>A0A4U7BKH9</accession>
<comment type="subunit">
    <text evidence="11">Homodimer.</text>
</comment>
<dbReference type="GO" id="GO:0006168">
    <property type="term" value="P:adenine salvage"/>
    <property type="evidence" value="ECO:0007669"/>
    <property type="project" value="InterPro"/>
</dbReference>
<evidence type="ECO:0000256" key="8">
    <source>
        <dbReference type="ARBA" id="ARBA00022676"/>
    </source>
</evidence>
<dbReference type="RefSeq" id="WP_137620636.1">
    <property type="nucleotide sequence ID" value="NZ_NXLZ01000006.1"/>
</dbReference>
<evidence type="ECO:0000256" key="3">
    <source>
        <dbReference type="ARBA" id="ARBA00004496"/>
    </source>
</evidence>
<dbReference type="Gene3D" id="3.40.50.2020">
    <property type="match status" value="1"/>
</dbReference>
<dbReference type="NCBIfam" id="TIGR01090">
    <property type="entry name" value="apt"/>
    <property type="match status" value="1"/>
</dbReference>
<dbReference type="CDD" id="cd06223">
    <property type="entry name" value="PRTases_typeI"/>
    <property type="match status" value="1"/>
</dbReference>
<dbReference type="InterPro" id="IPR000836">
    <property type="entry name" value="PRTase_dom"/>
</dbReference>
<comment type="pathway">
    <text evidence="4 11">Purine metabolism; AMP biosynthesis via salvage pathway; AMP from adenine: step 1/1.</text>
</comment>
<dbReference type="GO" id="GO:0044209">
    <property type="term" value="P:AMP salvage"/>
    <property type="evidence" value="ECO:0007669"/>
    <property type="project" value="UniProtKB-UniRule"/>
</dbReference>
<evidence type="ECO:0000256" key="10">
    <source>
        <dbReference type="ARBA" id="ARBA00022726"/>
    </source>
</evidence>
<evidence type="ECO:0000256" key="1">
    <source>
        <dbReference type="ARBA" id="ARBA00000868"/>
    </source>
</evidence>
<gene>
    <name evidence="11 13" type="primary">apt</name>
    <name evidence="13" type="ORF">CQA69_04675</name>
</gene>
<dbReference type="GO" id="GO:0006166">
    <property type="term" value="P:purine ribonucleoside salvage"/>
    <property type="evidence" value="ECO:0007669"/>
    <property type="project" value="UniProtKB-UniRule"/>
</dbReference>
<evidence type="ECO:0000256" key="6">
    <source>
        <dbReference type="ARBA" id="ARBA00011893"/>
    </source>
</evidence>
<evidence type="ECO:0000256" key="9">
    <source>
        <dbReference type="ARBA" id="ARBA00022679"/>
    </source>
</evidence>
<dbReference type="UniPathway" id="UPA00588">
    <property type="reaction ID" value="UER00646"/>
</dbReference>
<evidence type="ECO:0000256" key="11">
    <source>
        <dbReference type="HAMAP-Rule" id="MF_00004"/>
    </source>
</evidence>
<evidence type="ECO:0000313" key="13">
    <source>
        <dbReference type="EMBL" id="TKX30991.1"/>
    </source>
</evidence>
<dbReference type="GO" id="GO:0005737">
    <property type="term" value="C:cytoplasm"/>
    <property type="evidence" value="ECO:0007669"/>
    <property type="project" value="UniProtKB-SubCell"/>
</dbReference>
<evidence type="ECO:0000256" key="2">
    <source>
        <dbReference type="ARBA" id="ARBA00003968"/>
    </source>
</evidence>
<comment type="function">
    <text evidence="2 11">Catalyzes a salvage reaction resulting in the formation of AMP, that is energically less costly than de novo synthesis.</text>
</comment>
<dbReference type="GO" id="GO:0003999">
    <property type="term" value="F:adenine phosphoribosyltransferase activity"/>
    <property type="evidence" value="ECO:0007669"/>
    <property type="project" value="UniProtKB-UniRule"/>
</dbReference>
<dbReference type="SUPFAM" id="SSF53271">
    <property type="entry name" value="PRTase-like"/>
    <property type="match status" value="1"/>
</dbReference>
<keyword evidence="14" id="KW-1185">Reference proteome</keyword>
<comment type="subcellular location">
    <subcellularLocation>
        <location evidence="3 11">Cytoplasm</location>
    </subcellularLocation>
</comment>
<proteinExistence type="inferred from homology"/>
<dbReference type="OrthoDB" id="9803963at2"/>
<dbReference type="GO" id="GO:0016208">
    <property type="term" value="F:AMP binding"/>
    <property type="evidence" value="ECO:0007669"/>
    <property type="project" value="TreeGrafter"/>
</dbReference>
<dbReference type="InterPro" id="IPR050054">
    <property type="entry name" value="UPRTase/APRTase"/>
</dbReference>
<reference evidence="13 14" key="1">
    <citation type="submission" date="2018-05" db="EMBL/GenBank/DDBJ databases">
        <title>Novel Campyloabacter and Helicobacter Species and Strains.</title>
        <authorList>
            <person name="Mannion A.J."/>
            <person name="Shen Z."/>
            <person name="Fox J.G."/>
        </authorList>
    </citation>
    <scope>NUCLEOTIDE SEQUENCE [LARGE SCALE GENOMIC DNA]</scope>
    <source>
        <strain evidence="14">MIT17-664</strain>
    </source>
</reference>
<feature type="domain" description="Phosphoribosyltransferase" evidence="12">
    <location>
        <begin position="44"/>
        <end position="174"/>
    </location>
</feature>
<evidence type="ECO:0000256" key="7">
    <source>
        <dbReference type="ARBA" id="ARBA00022490"/>
    </source>
</evidence>
<keyword evidence="7 11" id="KW-0963">Cytoplasm</keyword>
<comment type="similarity">
    <text evidence="5 11">Belongs to the purine/pyrimidine phosphoribosyltransferase family.</text>
</comment>
<dbReference type="NCBIfam" id="NF002636">
    <property type="entry name" value="PRK02304.1-5"/>
    <property type="match status" value="1"/>
</dbReference>
<organism evidence="13 14">
    <name type="scientific">Campylobacter estrildidarum</name>
    <dbReference type="NCBI Taxonomy" id="2510189"/>
    <lineage>
        <taxon>Bacteria</taxon>
        <taxon>Pseudomonadati</taxon>
        <taxon>Campylobacterota</taxon>
        <taxon>Epsilonproteobacteria</taxon>
        <taxon>Campylobacterales</taxon>
        <taxon>Campylobacteraceae</taxon>
        <taxon>Campylobacter</taxon>
    </lineage>
</organism>
<dbReference type="GO" id="GO:0002055">
    <property type="term" value="F:adenine binding"/>
    <property type="evidence" value="ECO:0007669"/>
    <property type="project" value="TreeGrafter"/>
</dbReference>
<keyword evidence="8 11" id="KW-0328">Glycosyltransferase</keyword>
<dbReference type="Pfam" id="PF00156">
    <property type="entry name" value="Pribosyltran"/>
    <property type="match status" value="1"/>
</dbReference>
<evidence type="ECO:0000259" key="12">
    <source>
        <dbReference type="Pfam" id="PF00156"/>
    </source>
</evidence>
<evidence type="ECO:0000313" key="14">
    <source>
        <dbReference type="Proteomes" id="UP000308838"/>
    </source>
</evidence>
<evidence type="ECO:0000256" key="5">
    <source>
        <dbReference type="ARBA" id="ARBA00008391"/>
    </source>
</evidence>
<dbReference type="AlphaFoldDB" id="A0A4U7BKH9"/>
<sequence length="182" mass="20542">MKELTQQEQQFLQQSIRVVPNFPKEGIIFRDITTLLNDKNALSFLLNHLSERYQNKELDFIVGTESRGFIFAAMLCAKLDLPFVPIRKPNKLPSSTFSCEYELEYGIDKVEIHQDAFKNILNAKILLIDDLIATGGTALASLELIKKAGGQCIESCFLINLQDLGGVEKLQKHCSVYSVLNF</sequence>
<keyword evidence="9 11" id="KW-0808">Transferase</keyword>
<dbReference type="InterPro" id="IPR029057">
    <property type="entry name" value="PRTase-like"/>
</dbReference>
<dbReference type="FunFam" id="3.40.50.2020:FF:000021">
    <property type="entry name" value="Adenine phosphoribosyltransferase"/>
    <property type="match status" value="1"/>
</dbReference>
<dbReference type="NCBIfam" id="NF002634">
    <property type="entry name" value="PRK02304.1-3"/>
    <property type="match status" value="1"/>
</dbReference>
<dbReference type="Proteomes" id="UP000308838">
    <property type="component" value="Unassembled WGS sequence"/>
</dbReference>
<dbReference type="HAMAP" id="MF_00004">
    <property type="entry name" value="Aden_phosphoribosyltr"/>
    <property type="match status" value="1"/>
</dbReference>
<evidence type="ECO:0000256" key="4">
    <source>
        <dbReference type="ARBA" id="ARBA00004659"/>
    </source>
</evidence>
<keyword evidence="10 11" id="KW-0660">Purine salvage</keyword>
<dbReference type="EMBL" id="NXLZ01000006">
    <property type="protein sequence ID" value="TKX30991.1"/>
    <property type="molecule type" value="Genomic_DNA"/>
</dbReference>
<protein>
    <recommendedName>
        <fullName evidence="6 11">Adenine phosphoribosyltransferase</fullName>
        <shortName evidence="11">APRT</shortName>
        <ecNumber evidence="6 11">2.4.2.7</ecNumber>
    </recommendedName>
</protein>
<comment type="caution">
    <text evidence="13">The sequence shown here is derived from an EMBL/GenBank/DDBJ whole genome shotgun (WGS) entry which is preliminary data.</text>
</comment>
<dbReference type="InterPro" id="IPR005764">
    <property type="entry name" value="Ade_phspho_trans"/>
</dbReference>
<comment type="catalytic activity">
    <reaction evidence="1 11">
        <text>AMP + diphosphate = 5-phospho-alpha-D-ribose 1-diphosphate + adenine</text>
        <dbReference type="Rhea" id="RHEA:16609"/>
        <dbReference type="ChEBI" id="CHEBI:16708"/>
        <dbReference type="ChEBI" id="CHEBI:33019"/>
        <dbReference type="ChEBI" id="CHEBI:58017"/>
        <dbReference type="ChEBI" id="CHEBI:456215"/>
        <dbReference type="EC" id="2.4.2.7"/>
    </reaction>
</comment>
<dbReference type="PANTHER" id="PTHR32315">
    <property type="entry name" value="ADENINE PHOSPHORIBOSYLTRANSFERASE"/>
    <property type="match status" value="1"/>
</dbReference>
<dbReference type="PANTHER" id="PTHR32315:SF3">
    <property type="entry name" value="ADENINE PHOSPHORIBOSYLTRANSFERASE"/>
    <property type="match status" value="1"/>
</dbReference>
<dbReference type="EC" id="2.4.2.7" evidence="6 11"/>
<name>A0A4U7BKH9_9BACT</name>